<organism evidence="2 3">
    <name type="scientific">Pseudomonas jessenii</name>
    <dbReference type="NCBI Taxonomy" id="77298"/>
    <lineage>
        <taxon>Bacteria</taxon>
        <taxon>Pseudomonadati</taxon>
        <taxon>Pseudomonadota</taxon>
        <taxon>Gammaproteobacteria</taxon>
        <taxon>Pseudomonadales</taxon>
        <taxon>Pseudomonadaceae</taxon>
        <taxon>Pseudomonas</taxon>
    </lineage>
</organism>
<gene>
    <name evidence="2" type="ORF">DEU51_105172</name>
</gene>
<evidence type="ECO:0000313" key="3">
    <source>
        <dbReference type="Proteomes" id="UP000255365"/>
    </source>
</evidence>
<evidence type="ECO:0000256" key="1">
    <source>
        <dbReference type="SAM" id="SignalP"/>
    </source>
</evidence>
<keyword evidence="1" id="KW-0732">Signal</keyword>
<dbReference type="AlphaFoldDB" id="A0A370SP85"/>
<evidence type="ECO:0000313" key="2">
    <source>
        <dbReference type="EMBL" id="RDL21461.1"/>
    </source>
</evidence>
<proteinExistence type="predicted"/>
<sequence length="247" mass="26779">MKKMTRFNLSLAACLISMSAASSEGNSSSAALKLGNEPGYSTLASGASVVEIHQGSCNYSIDLKASQYVKFNTPDVVFLESETPPKEKDWPYLEQAEMSAGYDWNFKKDDNLKSKWFGLMCDGIGNFDFQSNGGVGSEEDSPELQDVKQTNGFKCPATLTGNGWVPNKNAGRPDSYFFQKLSGAGWSGFVFGFKEGGGKNIARVSFCIVQGDNILVGAAENQPRSLSLSEESFDGMKSVLESIQFLK</sequence>
<comment type="caution">
    <text evidence="2">The sequence shown here is derived from an EMBL/GenBank/DDBJ whole genome shotgun (WGS) entry which is preliminary data.</text>
</comment>
<dbReference type="EMBL" id="QRAV01000005">
    <property type="protein sequence ID" value="RDL21461.1"/>
    <property type="molecule type" value="Genomic_DNA"/>
</dbReference>
<feature type="signal peptide" evidence="1">
    <location>
        <begin position="1"/>
        <end position="22"/>
    </location>
</feature>
<dbReference type="Proteomes" id="UP000255365">
    <property type="component" value="Unassembled WGS sequence"/>
</dbReference>
<dbReference type="RefSeq" id="WP_147282607.1">
    <property type="nucleotide sequence ID" value="NZ_QRAV01000005.1"/>
</dbReference>
<feature type="chain" id="PRO_5016604229" evidence="1">
    <location>
        <begin position="23"/>
        <end position="247"/>
    </location>
</feature>
<accession>A0A370SP85</accession>
<protein>
    <submittedName>
        <fullName evidence="2">Uncharacterized protein</fullName>
    </submittedName>
</protein>
<reference evidence="2 3" key="1">
    <citation type="submission" date="2018-07" db="EMBL/GenBank/DDBJ databases">
        <title>Genome sequencing of rice bacterial endophytes.</title>
        <authorList>
            <person name="Venturi V."/>
        </authorList>
    </citation>
    <scope>NUCLEOTIDE SEQUENCE [LARGE SCALE GENOMIC DNA]</scope>
    <source>
        <strain evidence="2 3">E2333</strain>
    </source>
</reference>
<name>A0A370SP85_PSEJE</name>